<keyword evidence="3" id="KW-1185">Reference proteome</keyword>
<dbReference type="PROSITE" id="PS51257">
    <property type="entry name" value="PROKAR_LIPOPROTEIN"/>
    <property type="match status" value="1"/>
</dbReference>
<dbReference type="Proteomes" id="UP000652430">
    <property type="component" value="Unassembled WGS sequence"/>
</dbReference>
<comment type="similarity">
    <text evidence="1">Belongs to the membrane fusion protein (MFP) (TC 8.A.1) family.</text>
</comment>
<name>A0ABQ3LI01_9SPHN</name>
<dbReference type="EMBL" id="BNAQ01000002">
    <property type="protein sequence ID" value="GHH16652.1"/>
    <property type="molecule type" value="Genomic_DNA"/>
</dbReference>
<dbReference type="SUPFAM" id="SSF111369">
    <property type="entry name" value="HlyD-like secretion proteins"/>
    <property type="match status" value="1"/>
</dbReference>
<evidence type="ECO:0000313" key="3">
    <source>
        <dbReference type="Proteomes" id="UP000652430"/>
    </source>
</evidence>
<dbReference type="Gene3D" id="2.40.420.20">
    <property type="match status" value="1"/>
</dbReference>
<dbReference type="Gene3D" id="2.40.30.170">
    <property type="match status" value="1"/>
</dbReference>
<evidence type="ECO:0000256" key="1">
    <source>
        <dbReference type="ARBA" id="ARBA00009477"/>
    </source>
</evidence>
<dbReference type="NCBIfam" id="TIGR01730">
    <property type="entry name" value="RND_mfp"/>
    <property type="match status" value="1"/>
</dbReference>
<dbReference type="Gene3D" id="1.10.287.470">
    <property type="entry name" value="Helix hairpin bin"/>
    <property type="match status" value="1"/>
</dbReference>
<reference evidence="3" key="1">
    <citation type="journal article" date="2019" name="Int. J. Syst. Evol. Microbiol.">
        <title>The Global Catalogue of Microorganisms (GCM) 10K type strain sequencing project: providing services to taxonomists for standard genome sequencing and annotation.</title>
        <authorList>
            <consortium name="The Broad Institute Genomics Platform"/>
            <consortium name="The Broad Institute Genome Sequencing Center for Infectious Disease"/>
            <person name="Wu L."/>
            <person name="Ma J."/>
        </authorList>
    </citation>
    <scope>NUCLEOTIDE SEQUENCE [LARGE SCALE GENOMIC DNA]</scope>
    <source>
        <strain evidence="3">CGMCC 1.8957</strain>
    </source>
</reference>
<sequence>MRVPLGLSIALALSGCGAGGTPDSAQTAVPSALVSTVAPIQGSLPQTVIGYGTVAPALNGTRSFNEAQPGQITRLMVAPGTAVRRGQPLASFATAPASRSLYRQAVDALSAARKQRTTTAQLLSQQLATQDQLVQAEKAVSDAQTALAALQADGAGNGEQTLTAPFDGVVTTVSVAQGDRTQAGAPILTVAKGTGIVVTAGVDPAERGRVAVGQSASLVRLSGGTSLTGRVLRVSNALNAKTRLVDVDVAFPVGSLLPGEAMQVAIATGHVAGWVVPHRSVVTAGGPTHVFQVSGGKAVAVPVTVALASDAGDVVSGAIDPRRRLIVDGAYQVSDGAAVRWTR</sequence>
<protein>
    <submittedName>
        <fullName evidence="2">MexH family multidrug efflux RND transporter periplasmic adaptor subunit</fullName>
    </submittedName>
</protein>
<dbReference type="PANTHER" id="PTHR30469">
    <property type="entry name" value="MULTIDRUG RESISTANCE PROTEIN MDTA"/>
    <property type="match status" value="1"/>
</dbReference>
<dbReference type="RefSeq" id="WP_189676173.1">
    <property type="nucleotide sequence ID" value="NZ_BNAQ01000002.1"/>
</dbReference>
<dbReference type="InterPro" id="IPR006143">
    <property type="entry name" value="RND_pump_MFP"/>
</dbReference>
<dbReference type="Gene3D" id="2.40.50.100">
    <property type="match status" value="1"/>
</dbReference>
<comment type="caution">
    <text evidence="2">The sequence shown here is derived from an EMBL/GenBank/DDBJ whole genome shotgun (WGS) entry which is preliminary data.</text>
</comment>
<accession>A0ABQ3LI01</accession>
<organism evidence="2 3">
    <name type="scientific">Sphingomonas glacialis</name>
    <dbReference type="NCBI Taxonomy" id="658225"/>
    <lineage>
        <taxon>Bacteria</taxon>
        <taxon>Pseudomonadati</taxon>
        <taxon>Pseudomonadota</taxon>
        <taxon>Alphaproteobacteria</taxon>
        <taxon>Sphingomonadales</taxon>
        <taxon>Sphingomonadaceae</taxon>
        <taxon>Sphingomonas</taxon>
    </lineage>
</organism>
<evidence type="ECO:0000313" key="2">
    <source>
        <dbReference type="EMBL" id="GHH16652.1"/>
    </source>
</evidence>
<proteinExistence type="inferred from homology"/>
<gene>
    <name evidence="2" type="ORF">GCM10008023_20880</name>
</gene>